<dbReference type="AlphaFoldDB" id="A0A4Y7SHB6"/>
<evidence type="ECO:0000313" key="2">
    <source>
        <dbReference type="Proteomes" id="UP000298030"/>
    </source>
</evidence>
<sequence>MESNDRKIYLVERRIFSGHPGQIRQRDRMTPQGRSGRLQKVKGELNDVLLEFCPSQPIPTGNLLGTTPSASGEPVMRNVLAFFLTDVIIVADCPRWDEESGELYWVYKGEVLRQDTHMVVPVSEDVNRVLYHLRRDLAAQKPGRDWVTMSEVSKKGEWLWNQPSNASC</sequence>
<comment type="caution">
    <text evidence="1">The sequence shown here is derived from an EMBL/GenBank/DDBJ whole genome shotgun (WGS) entry which is preliminary data.</text>
</comment>
<keyword evidence="2" id="KW-1185">Reference proteome</keyword>
<dbReference type="Proteomes" id="UP000298030">
    <property type="component" value="Unassembled WGS sequence"/>
</dbReference>
<reference evidence="1 2" key="1">
    <citation type="journal article" date="2019" name="Nat. Ecol. Evol.">
        <title>Megaphylogeny resolves global patterns of mushroom evolution.</title>
        <authorList>
            <person name="Varga T."/>
            <person name="Krizsan K."/>
            <person name="Foldi C."/>
            <person name="Dima B."/>
            <person name="Sanchez-Garcia M."/>
            <person name="Sanchez-Ramirez S."/>
            <person name="Szollosi G.J."/>
            <person name="Szarkandi J.G."/>
            <person name="Papp V."/>
            <person name="Albert L."/>
            <person name="Andreopoulos W."/>
            <person name="Angelini C."/>
            <person name="Antonin V."/>
            <person name="Barry K.W."/>
            <person name="Bougher N.L."/>
            <person name="Buchanan P."/>
            <person name="Buyck B."/>
            <person name="Bense V."/>
            <person name="Catcheside P."/>
            <person name="Chovatia M."/>
            <person name="Cooper J."/>
            <person name="Damon W."/>
            <person name="Desjardin D."/>
            <person name="Finy P."/>
            <person name="Geml J."/>
            <person name="Haridas S."/>
            <person name="Hughes K."/>
            <person name="Justo A."/>
            <person name="Karasinski D."/>
            <person name="Kautmanova I."/>
            <person name="Kiss B."/>
            <person name="Kocsube S."/>
            <person name="Kotiranta H."/>
            <person name="LaButti K.M."/>
            <person name="Lechner B.E."/>
            <person name="Liimatainen K."/>
            <person name="Lipzen A."/>
            <person name="Lukacs Z."/>
            <person name="Mihaltcheva S."/>
            <person name="Morgado L.N."/>
            <person name="Niskanen T."/>
            <person name="Noordeloos M.E."/>
            <person name="Ohm R.A."/>
            <person name="Ortiz-Santana B."/>
            <person name="Ovrebo C."/>
            <person name="Racz N."/>
            <person name="Riley R."/>
            <person name="Savchenko A."/>
            <person name="Shiryaev A."/>
            <person name="Soop K."/>
            <person name="Spirin V."/>
            <person name="Szebenyi C."/>
            <person name="Tomsovsky M."/>
            <person name="Tulloss R.E."/>
            <person name="Uehling J."/>
            <person name="Grigoriev I.V."/>
            <person name="Vagvolgyi C."/>
            <person name="Papp T."/>
            <person name="Martin F.M."/>
            <person name="Miettinen O."/>
            <person name="Hibbett D.S."/>
            <person name="Nagy L.G."/>
        </authorList>
    </citation>
    <scope>NUCLEOTIDE SEQUENCE [LARGE SCALE GENOMIC DNA]</scope>
    <source>
        <strain evidence="1 2">FP101781</strain>
    </source>
</reference>
<protein>
    <submittedName>
        <fullName evidence="1">Uncharacterized protein</fullName>
    </submittedName>
</protein>
<gene>
    <name evidence="1" type="ORF">FA13DRAFT_144610</name>
</gene>
<proteinExistence type="predicted"/>
<name>A0A4Y7SHB6_COPMI</name>
<accession>A0A4Y7SHB6</accession>
<evidence type="ECO:0000313" key="1">
    <source>
        <dbReference type="EMBL" id="TEB21253.1"/>
    </source>
</evidence>
<dbReference type="EMBL" id="QPFP01000117">
    <property type="protein sequence ID" value="TEB21253.1"/>
    <property type="molecule type" value="Genomic_DNA"/>
</dbReference>
<organism evidence="1 2">
    <name type="scientific">Coprinellus micaceus</name>
    <name type="common">Glistening ink-cap mushroom</name>
    <name type="synonym">Coprinus micaceus</name>
    <dbReference type="NCBI Taxonomy" id="71717"/>
    <lineage>
        <taxon>Eukaryota</taxon>
        <taxon>Fungi</taxon>
        <taxon>Dikarya</taxon>
        <taxon>Basidiomycota</taxon>
        <taxon>Agaricomycotina</taxon>
        <taxon>Agaricomycetes</taxon>
        <taxon>Agaricomycetidae</taxon>
        <taxon>Agaricales</taxon>
        <taxon>Agaricineae</taxon>
        <taxon>Psathyrellaceae</taxon>
        <taxon>Coprinellus</taxon>
    </lineage>
</organism>